<evidence type="ECO:0000313" key="1">
    <source>
        <dbReference type="EMBL" id="KAG7510831.1"/>
    </source>
</evidence>
<evidence type="ECO:0000313" key="2">
    <source>
        <dbReference type="Proteomes" id="UP000693946"/>
    </source>
</evidence>
<proteinExistence type="predicted"/>
<gene>
    <name evidence="1" type="ORF">JOB18_033129</name>
</gene>
<sequence>MRCDPCGVPLWFGPGRYVVSLTVSMVVATISVTAAPLVSLHPSHLCACVRCSWLQRVRVSLGLGKIGHPPRGRSQCTLNATVPSRSPPRLGVPLGTAQHSKTRFQIVPGRSFQDFPGK</sequence>
<dbReference type="AlphaFoldDB" id="A0AAV6S084"/>
<evidence type="ECO:0008006" key="3">
    <source>
        <dbReference type="Google" id="ProtNLM"/>
    </source>
</evidence>
<dbReference type="EMBL" id="JAGKHQ010000008">
    <property type="protein sequence ID" value="KAG7510831.1"/>
    <property type="molecule type" value="Genomic_DNA"/>
</dbReference>
<reference evidence="1 2" key="1">
    <citation type="journal article" date="2021" name="Sci. Rep.">
        <title>Chromosome anchoring in Senegalese sole (Solea senegalensis) reveals sex-associated markers and genome rearrangements in flatfish.</title>
        <authorList>
            <person name="Guerrero-Cozar I."/>
            <person name="Gomez-Garrido J."/>
            <person name="Berbel C."/>
            <person name="Martinez-Blanch J.F."/>
            <person name="Alioto T."/>
            <person name="Claros M.G."/>
            <person name="Gagnaire P.A."/>
            <person name="Manchado M."/>
        </authorList>
    </citation>
    <scope>NUCLEOTIDE SEQUENCE [LARGE SCALE GENOMIC DNA]</scope>
    <source>
        <strain evidence="1">Sse05_10M</strain>
    </source>
</reference>
<accession>A0AAV6S084</accession>
<keyword evidence="2" id="KW-1185">Reference proteome</keyword>
<organism evidence="1 2">
    <name type="scientific">Solea senegalensis</name>
    <name type="common">Senegalese sole</name>
    <dbReference type="NCBI Taxonomy" id="28829"/>
    <lineage>
        <taxon>Eukaryota</taxon>
        <taxon>Metazoa</taxon>
        <taxon>Chordata</taxon>
        <taxon>Craniata</taxon>
        <taxon>Vertebrata</taxon>
        <taxon>Euteleostomi</taxon>
        <taxon>Actinopterygii</taxon>
        <taxon>Neopterygii</taxon>
        <taxon>Teleostei</taxon>
        <taxon>Neoteleostei</taxon>
        <taxon>Acanthomorphata</taxon>
        <taxon>Carangaria</taxon>
        <taxon>Pleuronectiformes</taxon>
        <taxon>Pleuronectoidei</taxon>
        <taxon>Soleidae</taxon>
        <taxon>Solea</taxon>
    </lineage>
</organism>
<dbReference type="Proteomes" id="UP000693946">
    <property type="component" value="Linkage Group LG16"/>
</dbReference>
<name>A0AAV6S084_SOLSE</name>
<protein>
    <recommendedName>
        <fullName evidence="3">Secreted protein</fullName>
    </recommendedName>
</protein>
<comment type="caution">
    <text evidence="1">The sequence shown here is derived from an EMBL/GenBank/DDBJ whole genome shotgun (WGS) entry which is preliminary data.</text>
</comment>